<dbReference type="EMBL" id="JAVYJV010000006">
    <property type="protein sequence ID" value="KAK4368741.1"/>
    <property type="molecule type" value="Genomic_DNA"/>
</dbReference>
<dbReference type="Proteomes" id="UP001291623">
    <property type="component" value="Unassembled WGS sequence"/>
</dbReference>
<comment type="caution">
    <text evidence="1">The sequence shown here is derived from an EMBL/GenBank/DDBJ whole genome shotgun (WGS) entry which is preliminary data.</text>
</comment>
<evidence type="ECO:0000313" key="2">
    <source>
        <dbReference type="Proteomes" id="UP001291623"/>
    </source>
</evidence>
<protein>
    <submittedName>
        <fullName evidence="1">Uncharacterized protein</fullName>
    </submittedName>
</protein>
<reference evidence="1" key="1">
    <citation type="submission" date="2023-12" db="EMBL/GenBank/DDBJ databases">
        <title>Genome assembly of Anisodus tanguticus.</title>
        <authorList>
            <person name="Wang Y.-J."/>
        </authorList>
    </citation>
    <scope>NUCLEOTIDE SEQUENCE</scope>
    <source>
        <strain evidence="1">KB-2021</strain>
        <tissue evidence="1">Leaf</tissue>
    </source>
</reference>
<keyword evidence="2" id="KW-1185">Reference proteome</keyword>
<name>A0AAE1VLV1_9SOLA</name>
<evidence type="ECO:0000313" key="1">
    <source>
        <dbReference type="EMBL" id="KAK4368741.1"/>
    </source>
</evidence>
<accession>A0AAE1VLV1</accession>
<organism evidence="1 2">
    <name type="scientific">Anisodus tanguticus</name>
    <dbReference type="NCBI Taxonomy" id="243964"/>
    <lineage>
        <taxon>Eukaryota</taxon>
        <taxon>Viridiplantae</taxon>
        <taxon>Streptophyta</taxon>
        <taxon>Embryophyta</taxon>
        <taxon>Tracheophyta</taxon>
        <taxon>Spermatophyta</taxon>
        <taxon>Magnoliopsida</taxon>
        <taxon>eudicotyledons</taxon>
        <taxon>Gunneridae</taxon>
        <taxon>Pentapetalae</taxon>
        <taxon>asterids</taxon>
        <taxon>lamiids</taxon>
        <taxon>Solanales</taxon>
        <taxon>Solanaceae</taxon>
        <taxon>Solanoideae</taxon>
        <taxon>Hyoscyameae</taxon>
        <taxon>Anisodus</taxon>
    </lineage>
</organism>
<dbReference type="AlphaFoldDB" id="A0AAE1VLV1"/>
<proteinExistence type="predicted"/>
<gene>
    <name evidence="1" type="ORF">RND71_012533</name>
</gene>
<sequence>MAVLRPFTLKYKIEKITLASIETLQQFEVRATTQQRFRLPASPAPVATKLYAAQVTQLLLTGKLYVMSTTQYL</sequence>